<dbReference type="InterPro" id="IPR000417">
    <property type="entry name" value="Hyethyz_kinase"/>
</dbReference>
<dbReference type="OrthoDB" id="9778146at2"/>
<evidence type="ECO:0000256" key="8">
    <source>
        <dbReference type="ARBA" id="ARBA00022777"/>
    </source>
</evidence>
<evidence type="ECO:0000256" key="3">
    <source>
        <dbReference type="ARBA" id="ARBA00004868"/>
    </source>
</evidence>
<evidence type="ECO:0000313" key="12">
    <source>
        <dbReference type="EMBL" id="EFR31553.1"/>
    </source>
</evidence>
<evidence type="ECO:0000313" key="13">
    <source>
        <dbReference type="Proteomes" id="UP000005990"/>
    </source>
</evidence>
<name>E4KND3_9LACT</name>
<dbReference type="RefSeq" id="WP_006417998.1">
    <property type="nucleotide sequence ID" value="NZ_AENN01000010.1"/>
</dbReference>
<comment type="cofactor">
    <cofactor evidence="2">
        <name>Mg(2+)</name>
        <dbReference type="ChEBI" id="CHEBI:18420"/>
    </cofactor>
</comment>
<dbReference type="STRING" id="908337.HMPREF9257_0481"/>
<keyword evidence="8 12" id="KW-0418">Kinase</keyword>
<dbReference type="GO" id="GO:0004417">
    <property type="term" value="F:hydroxyethylthiazole kinase activity"/>
    <property type="evidence" value="ECO:0007669"/>
    <property type="project" value="UniProtKB-EC"/>
</dbReference>
<evidence type="ECO:0000256" key="10">
    <source>
        <dbReference type="ARBA" id="ARBA00022842"/>
    </source>
</evidence>
<keyword evidence="13" id="KW-1185">Reference proteome</keyword>
<dbReference type="GO" id="GO:0009229">
    <property type="term" value="P:thiamine diphosphate biosynthetic process"/>
    <property type="evidence" value="ECO:0007669"/>
    <property type="project" value="UniProtKB-UniPathway"/>
</dbReference>
<sequence>MSPVQIKNIFPLNRPLIHCISNEITAESLANALLFVGARPIMSYDPREVVQVNRACQASFINLGQLNSTKEAGIRQAAADLADRQAPWVLDIVGIASSQLRQDLVQDLLAFKPTIIKGNLSEMRYLSHLPSLAKGIDRHPADSGSQALRELSQALAQLAQDADLPCLVATGQNDLVIGPTWAYRLDNGVPAMDNFVGSGDLVGALMAACLSQPSISVAQAAMTALSYFNICGQMAADQSQGLENFRQQLLNNLSLVYQSDHWCHALKGASIYETNI</sequence>
<gene>
    <name evidence="12" type="ORF">HMPREF9257_0481</name>
</gene>
<dbReference type="AlphaFoldDB" id="E4KND3"/>
<evidence type="ECO:0000256" key="7">
    <source>
        <dbReference type="ARBA" id="ARBA00022741"/>
    </source>
</evidence>
<organism evidence="12 13">
    <name type="scientific">Eremococcus coleocola ACS-139-V-Col8</name>
    <dbReference type="NCBI Taxonomy" id="908337"/>
    <lineage>
        <taxon>Bacteria</taxon>
        <taxon>Bacillati</taxon>
        <taxon>Bacillota</taxon>
        <taxon>Bacilli</taxon>
        <taxon>Lactobacillales</taxon>
        <taxon>Aerococcaceae</taxon>
        <taxon>Eremococcus</taxon>
    </lineage>
</organism>
<comment type="caution">
    <text evidence="12">The sequence shown here is derived from an EMBL/GenBank/DDBJ whole genome shotgun (WGS) entry which is preliminary data.</text>
</comment>
<comment type="pathway">
    <text evidence="3">Cofactor biosynthesis; thiamine diphosphate biosynthesis; 4-methyl-5-(2-phosphoethyl)-thiazole from 5-(2-hydroxyethyl)-4-methylthiazole: step 1/1.</text>
</comment>
<dbReference type="EC" id="2.7.1.50" evidence="4"/>
<evidence type="ECO:0000256" key="4">
    <source>
        <dbReference type="ARBA" id="ARBA00012129"/>
    </source>
</evidence>
<keyword evidence="7" id="KW-0547">Nucleotide-binding</keyword>
<dbReference type="Gene3D" id="3.40.1190.20">
    <property type="match status" value="1"/>
</dbReference>
<accession>E4KND3</accession>
<evidence type="ECO:0000256" key="5">
    <source>
        <dbReference type="ARBA" id="ARBA00022679"/>
    </source>
</evidence>
<keyword evidence="10" id="KW-0460">Magnesium</keyword>
<keyword evidence="9" id="KW-0067">ATP-binding</keyword>
<dbReference type="eggNOG" id="COG2145">
    <property type="taxonomic scope" value="Bacteria"/>
</dbReference>
<dbReference type="GO" id="GO:0000287">
    <property type="term" value="F:magnesium ion binding"/>
    <property type="evidence" value="ECO:0007669"/>
    <property type="project" value="InterPro"/>
</dbReference>
<reference evidence="12 13" key="1">
    <citation type="submission" date="2010-10" db="EMBL/GenBank/DDBJ databases">
        <authorList>
            <person name="Durkin A.S."/>
            <person name="Madupu R."/>
            <person name="Torralba M."/>
            <person name="Gillis M."/>
            <person name="Methe B."/>
            <person name="Sutton G."/>
            <person name="Nelson K.E."/>
        </authorList>
    </citation>
    <scope>NUCLEOTIDE SEQUENCE [LARGE SCALE GENOMIC DNA]</scope>
    <source>
        <strain evidence="12 13">ACS-139-V-Col8</strain>
    </source>
</reference>
<dbReference type="UniPathway" id="UPA00060">
    <property type="reaction ID" value="UER00139"/>
</dbReference>
<proteinExistence type="predicted"/>
<keyword evidence="5" id="KW-0808">Transferase</keyword>
<dbReference type="GO" id="GO:0009228">
    <property type="term" value="P:thiamine biosynthetic process"/>
    <property type="evidence" value="ECO:0007669"/>
    <property type="project" value="UniProtKB-KW"/>
</dbReference>
<dbReference type="Pfam" id="PF02110">
    <property type="entry name" value="HK"/>
    <property type="match status" value="1"/>
</dbReference>
<evidence type="ECO:0000256" key="11">
    <source>
        <dbReference type="ARBA" id="ARBA00022977"/>
    </source>
</evidence>
<dbReference type="EMBL" id="AENN01000010">
    <property type="protein sequence ID" value="EFR31553.1"/>
    <property type="molecule type" value="Genomic_DNA"/>
</dbReference>
<dbReference type="CDD" id="cd01170">
    <property type="entry name" value="THZ_kinase"/>
    <property type="match status" value="1"/>
</dbReference>
<keyword evidence="6" id="KW-0479">Metal-binding</keyword>
<keyword evidence="11" id="KW-0784">Thiamine biosynthesis</keyword>
<dbReference type="InterPro" id="IPR029056">
    <property type="entry name" value="Ribokinase-like"/>
</dbReference>
<dbReference type="PIRSF" id="PIRSF000513">
    <property type="entry name" value="Thz_kinase"/>
    <property type="match status" value="1"/>
</dbReference>
<evidence type="ECO:0000256" key="9">
    <source>
        <dbReference type="ARBA" id="ARBA00022840"/>
    </source>
</evidence>
<comment type="catalytic activity">
    <reaction evidence="1">
        <text>5-(2-hydroxyethyl)-4-methylthiazole + ATP = 4-methyl-5-(2-phosphooxyethyl)-thiazole + ADP + H(+)</text>
        <dbReference type="Rhea" id="RHEA:24212"/>
        <dbReference type="ChEBI" id="CHEBI:15378"/>
        <dbReference type="ChEBI" id="CHEBI:17957"/>
        <dbReference type="ChEBI" id="CHEBI:30616"/>
        <dbReference type="ChEBI" id="CHEBI:58296"/>
        <dbReference type="ChEBI" id="CHEBI:456216"/>
        <dbReference type="EC" id="2.7.1.50"/>
    </reaction>
</comment>
<dbReference type="Proteomes" id="UP000005990">
    <property type="component" value="Unassembled WGS sequence"/>
</dbReference>
<evidence type="ECO:0000256" key="1">
    <source>
        <dbReference type="ARBA" id="ARBA00001771"/>
    </source>
</evidence>
<evidence type="ECO:0000256" key="6">
    <source>
        <dbReference type="ARBA" id="ARBA00022723"/>
    </source>
</evidence>
<dbReference type="SUPFAM" id="SSF53613">
    <property type="entry name" value="Ribokinase-like"/>
    <property type="match status" value="1"/>
</dbReference>
<dbReference type="GO" id="GO:0005524">
    <property type="term" value="F:ATP binding"/>
    <property type="evidence" value="ECO:0007669"/>
    <property type="project" value="UniProtKB-KW"/>
</dbReference>
<protein>
    <recommendedName>
        <fullName evidence="4">hydroxyethylthiazole kinase</fullName>
        <ecNumber evidence="4">2.7.1.50</ecNumber>
    </recommendedName>
</protein>
<evidence type="ECO:0000256" key="2">
    <source>
        <dbReference type="ARBA" id="ARBA00001946"/>
    </source>
</evidence>
<dbReference type="PRINTS" id="PR01099">
    <property type="entry name" value="HYETHTZKNASE"/>
</dbReference>